<keyword evidence="1" id="KW-0175">Coiled coil</keyword>
<dbReference type="EMBL" id="MN740877">
    <property type="protein sequence ID" value="QHU16184.1"/>
    <property type="molecule type" value="Genomic_DNA"/>
</dbReference>
<protein>
    <submittedName>
        <fullName evidence="3">Uncharacterized protein</fullName>
    </submittedName>
</protein>
<accession>A0A6C0KIQ2</accession>
<feature type="coiled-coil region" evidence="1">
    <location>
        <begin position="4"/>
        <end position="56"/>
    </location>
</feature>
<name>A0A6C0KIQ2_9ZZZZ</name>
<proteinExistence type="predicted"/>
<feature type="compositionally biased region" description="Basic residues" evidence="2">
    <location>
        <begin position="66"/>
        <end position="107"/>
    </location>
</feature>
<reference evidence="3" key="1">
    <citation type="journal article" date="2020" name="Nature">
        <title>Giant virus diversity and host interactions through global metagenomics.</title>
        <authorList>
            <person name="Schulz F."/>
            <person name="Roux S."/>
            <person name="Paez-Espino D."/>
            <person name="Jungbluth S."/>
            <person name="Walsh D.A."/>
            <person name="Denef V.J."/>
            <person name="McMahon K.D."/>
            <person name="Konstantinidis K.T."/>
            <person name="Eloe-Fadrosh E.A."/>
            <person name="Kyrpides N.C."/>
            <person name="Woyke T."/>
        </authorList>
    </citation>
    <scope>NUCLEOTIDE SEQUENCE</scope>
    <source>
        <strain evidence="3">GVMAG-S-3300011013-78</strain>
    </source>
</reference>
<evidence type="ECO:0000256" key="2">
    <source>
        <dbReference type="SAM" id="MobiDB-lite"/>
    </source>
</evidence>
<evidence type="ECO:0000313" key="3">
    <source>
        <dbReference type="EMBL" id="QHU16184.1"/>
    </source>
</evidence>
<organism evidence="3">
    <name type="scientific">viral metagenome</name>
    <dbReference type="NCBI Taxonomy" id="1070528"/>
    <lineage>
        <taxon>unclassified sequences</taxon>
        <taxon>metagenomes</taxon>
        <taxon>organismal metagenomes</taxon>
    </lineage>
</organism>
<sequence>MTTIKEMDKRLSEIKKELAEIADLDKPEGSIMKRKHDKLMGEAHKLLNKIEDITDRIYNSRMVKSGGKRKTKRVLRKSSKKSKTAKKSKTSKRGRKNHSKKSHKSRK</sequence>
<evidence type="ECO:0000256" key="1">
    <source>
        <dbReference type="SAM" id="Coils"/>
    </source>
</evidence>
<dbReference type="AlphaFoldDB" id="A0A6C0KIQ2"/>
<feature type="region of interest" description="Disordered" evidence="2">
    <location>
        <begin position="61"/>
        <end position="107"/>
    </location>
</feature>